<gene>
    <name evidence="6 8" type="primary">tilS</name>
    <name evidence="8" type="ORF">IGM82_00275</name>
</gene>
<accession>A0ABR9MMQ0</accession>
<comment type="subcellular location">
    <subcellularLocation>
        <location evidence="6">Cytoplasm</location>
    </subcellularLocation>
</comment>
<dbReference type="PANTHER" id="PTHR43033:SF5">
    <property type="entry name" value="TRNA(ILE)-LYSIDINE SYNTHETASE"/>
    <property type="match status" value="1"/>
</dbReference>
<evidence type="ECO:0000256" key="3">
    <source>
        <dbReference type="ARBA" id="ARBA00022741"/>
    </source>
</evidence>
<keyword evidence="1 6" id="KW-0436">Ligase</keyword>
<dbReference type="InterPro" id="IPR012795">
    <property type="entry name" value="tRNA_Ile_lys_synt_N"/>
</dbReference>
<sequence>MVGTTELDKDGVRPVTPGEFSDIMSRIGPVGPDEVTHPLCIAVSGGGDSMALALLARGWRRHVLALVVDHALRPESAGEAALTCQRLAELDIPARQLTLAPLRPGGIQNRAREARFGVLESACIDAGGSVLLVAHHEADQEETLWMRQERGSGPRGLCGMAARTVRGRITLLRPLLGIRPERLKMTLRTAGVSWCEDPSNQNRRFRRVEVRQDLTDAGRRAMHVLRQDACARQKRVEDRLAALMACGVAWQPEGWLKLAPEILQLGGGEDHDMEPLLEDELLGRLIRLVGGQDYVPSRQAVVALRRAGKGSLGRVCLHPLRGRETGWMLYREARNLTEKRPARHGQCWDGRWRYLGPDHTDAVVAALGPWQRAGRAVPACVLPALPALWVGGEPVAVPEGMRGLRPDLPRVTFVWDGGTPLTGERDWTG</sequence>
<dbReference type="InterPro" id="IPR011063">
    <property type="entry name" value="TilS/TtcA_N"/>
</dbReference>
<feature type="binding site" evidence="6">
    <location>
        <begin position="44"/>
        <end position="49"/>
    </location>
    <ligand>
        <name>ATP</name>
        <dbReference type="ChEBI" id="CHEBI:30616"/>
    </ligand>
</feature>
<dbReference type="CDD" id="cd01992">
    <property type="entry name" value="TilS_N"/>
    <property type="match status" value="1"/>
</dbReference>
<dbReference type="GO" id="GO:0032267">
    <property type="term" value="F:tRNA(Ile)-lysidine synthase activity"/>
    <property type="evidence" value="ECO:0007669"/>
    <property type="project" value="UniProtKB-EC"/>
</dbReference>
<evidence type="ECO:0000313" key="9">
    <source>
        <dbReference type="Proteomes" id="UP000599085"/>
    </source>
</evidence>
<dbReference type="RefSeq" id="WP_192847994.1">
    <property type="nucleotide sequence ID" value="NZ_JADAQV010000001.1"/>
</dbReference>
<keyword evidence="9" id="KW-1185">Reference proteome</keyword>
<dbReference type="HAMAP" id="MF_01161">
    <property type="entry name" value="tRNA_Ile_lys_synt"/>
    <property type="match status" value="1"/>
</dbReference>
<dbReference type="EMBL" id="JADAQV010000001">
    <property type="protein sequence ID" value="MBE1722854.1"/>
    <property type="molecule type" value="Genomic_DNA"/>
</dbReference>
<comment type="function">
    <text evidence="6">Ligates lysine onto the cytidine present at position 34 of the AUA codon-specific tRNA(Ile) that contains the anticodon CAU, in an ATP-dependent manner. Cytidine is converted to lysidine, thus changing the amino acid specificity of the tRNA from methionine to isoleucine.</text>
</comment>
<dbReference type="PANTHER" id="PTHR43033">
    <property type="entry name" value="TRNA(ILE)-LYSIDINE SYNTHASE-RELATED"/>
    <property type="match status" value="1"/>
</dbReference>
<evidence type="ECO:0000259" key="7">
    <source>
        <dbReference type="Pfam" id="PF01171"/>
    </source>
</evidence>
<dbReference type="Pfam" id="PF01171">
    <property type="entry name" value="ATP_bind_3"/>
    <property type="match status" value="1"/>
</dbReference>
<comment type="similarity">
    <text evidence="6">Belongs to the tRNA(Ile)-lysidine synthase family.</text>
</comment>
<comment type="caution">
    <text evidence="8">The sequence shown here is derived from an EMBL/GenBank/DDBJ whole genome shotgun (WGS) entry which is preliminary data.</text>
</comment>
<organism evidence="8 9">
    <name type="scientific">Bombella apis</name>
    <dbReference type="NCBI Taxonomy" id="1785988"/>
    <lineage>
        <taxon>Bacteria</taxon>
        <taxon>Pseudomonadati</taxon>
        <taxon>Pseudomonadota</taxon>
        <taxon>Alphaproteobacteria</taxon>
        <taxon>Acetobacterales</taxon>
        <taxon>Acetobacteraceae</taxon>
        <taxon>Bombella</taxon>
    </lineage>
</organism>
<dbReference type="InterPro" id="IPR012094">
    <property type="entry name" value="tRNA_Ile_lys_synt"/>
</dbReference>
<evidence type="ECO:0000313" key="8">
    <source>
        <dbReference type="EMBL" id="MBE1722854.1"/>
    </source>
</evidence>
<evidence type="ECO:0000256" key="6">
    <source>
        <dbReference type="HAMAP-Rule" id="MF_01161"/>
    </source>
</evidence>
<comment type="catalytic activity">
    <reaction evidence="5 6">
        <text>cytidine(34) in tRNA(Ile2) + L-lysine + ATP = lysidine(34) in tRNA(Ile2) + AMP + diphosphate + H(+)</text>
        <dbReference type="Rhea" id="RHEA:43744"/>
        <dbReference type="Rhea" id="RHEA-COMP:10625"/>
        <dbReference type="Rhea" id="RHEA-COMP:10670"/>
        <dbReference type="ChEBI" id="CHEBI:15378"/>
        <dbReference type="ChEBI" id="CHEBI:30616"/>
        <dbReference type="ChEBI" id="CHEBI:32551"/>
        <dbReference type="ChEBI" id="CHEBI:33019"/>
        <dbReference type="ChEBI" id="CHEBI:82748"/>
        <dbReference type="ChEBI" id="CHEBI:83665"/>
        <dbReference type="ChEBI" id="CHEBI:456215"/>
        <dbReference type="EC" id="6.3.4.19"/>
    </reaction>
</comment>
<dbReference type="SUPFAM" id="SSF52402">
    <property type="entry name" value="Adenine nucleotide alpha hydrolases-like"/>
    <property type="match status" value="1"/>
</dbReference>
<evidence type="ECO:0000256" key="1">
    <source>
        <dbReference type="ARBA" id="ARBA00022598"/>
    </source>
</evidence>
<feature type="domain" description="tRNA(Ile)-lysidine/2-thiocytidine synthase N-terminal" evidence="7">
    <location>
        <begin position="39"/>
        <end position="212"/>
    </location>
</feature>
<reference evidence="8 9" key="1">
    <citation type="submission" date="2020-09" db="EMBL/GenBank/DDBJ databases">
        <title>Bombella mellium and Bombella favum sp. nov., two novel species isolated from honey of Apis mellifera.</title>
        <authorList>
            <person name="Hilgarth M."/>
            <person name="Redwitz J."/>
            <person name="Ehrmann M.A."/>
            <person name="Vogel R.F."/>
            <person name="Jakob F."/>
        </authorList>
    </citation>
    <scope>NUCLEOTIDE SEQUENCE [LARGE SCALE GENOMIC DNA]</scope>
    <source>
        <strain evidence="8 9">MRM1</strain>
    </source>
</reference>
<evidence type="ECO:0000256" key="4">
    <source>
        <dbReference type="ARBA" id="ARBA00022840"/>
    </source>
</evidence>
<name>A0ABR9MMQ0_9PROT</name>
<comment type="domain">
    <text evidence="6">The N-terminal region contains the highly conserved SGGXDS motif, predicted to be a P-loop motif involved in ATP binding.</text>
</comment>
<keyword evidence="4 6" id="KW-0067">ATP-binding</keyword>
<keyword evidence="6" id="KW-0963">Cytoplasm</keyword>
<dbReference type="Proteomes" id="UP000599085">
    <property type="component" value="Unassembled WGS sequence"/>
</dbReference>
<keyword evidence="2 6" id="KW-0819">tRNA processing</keyword>
<protein>
    <recommendedName>
        <fullName evidence="6">tRNA(Ile)-lysidine synthase</fullName>
        <ecNumber evidence="6">6.3.4.19</ecNumber>
    </recommendedName>
    <alternativeName>
        <fullName evidence="6">tRNA(Ile)-2-lysyl-cytidine synthase</fullName>
    </alternativeName>
    <alternativeName>
        <fullName evidence="6">tRNA(Ile)-lysidine synthetase</fullName>
    </alternativeName>
</protein>
<evidence type="ECO:0000256" key="2">
    <source>
        <dbReference type="ARBA" id="ARBA00022694"/>
    </source>
</evidence>
<dbReference type="NCBIfam" id="TIGR02432">
    <property type="entry name" value="lysidine_TilS_N"/>
    <property type="match status" value="1"/>
</dbReference>
<evidence type="ECO:0000256" key="5">
    <source>
        <dbReference type="ARBA" id="ARBA00048539"/>
    </source>
</evidence>
<dbReference type="InterPro" id="IPR014729">
    <property type="entry name" value="Rossmann-like_a/b/a_fold"/>
</dbReference>
<dbReference type="EC" id="6.3.4.19" evidence="6"/>
<dbReference type="Gene3D" id="3.40.50.620">
    <property type="entry name" value="HUPs"/>
    <property type="match status" value="1"/>
</dbReference>
<proteinExistence type="inferred from homology"/>
<keyword evidence="3 6" id="KW-0547">Nucleotide-binding</keyword>